<name>A0A3D9RXC7_9FLAO</name>
<dbReference type="PROSITE" id="PS51257">
    <property type="entry name" value="PROKAR_LIPOPROTEIN"/>
    <property type="match status" value="1"/>
</dbReference>
<comment type="caution">
    <text evidence="2">The sequence shown here is derived from an EMBL/GenBank/DDBJ whole genome shotgun (WGS) entry which is preliminary data.</text>
</comment>
<sequence length="137" mass="15289">MKKSAIYLVILTVFSFIGFYSCSGTSSNSPGKAVISLYEKMKSQDFEKVAKMYVTKDGEQLSEDEAKKIEGLIGMGSKEYEKKGGLDTISIDEEKINEDGSSAKVDFTVHYKNGDTDKEHMSLIKVNGDWFIQVTNF</sequence>
<organism evidence="2 3">
    <name type="scientific">Lutibacter oceani</name>
    <dbReference type="NCBI Taxonomy" id="1853311"/>
    <lineage>
        <taxon>Bacteria</taxon>
        <taxon>Pseudomonadati</taxon>
        <taxon>Bacteroidota</taxon>
        <taxon>Flavobacteriia</taxon>
        <taxon>Flavobacteriales</taxon>
        <taxon>Flavobacteriaceae</taxon>
        <taxon>Lutibacter</taxon>
    </lineage>
</organism>
<dbReference type="Pfam" id="PF12870">
    <property type="entry name" value="DUF4878"/>
    <property type="match status" value="1"/>
</dbReference>
<dbReference type="InterPro" id="IPR024267">
    <property type="entry name" value="DUF4878"/>
</dbReference>
<evidence type="ECO:0000259" key="1">
    <source>
        <dbReference type="Pfam" id="PF12870"/>
    </source>
</evidence>
<dbReference type="AlphaFoldDB" id="A0A3D9RXC7"/>
<dbReference type="RefSeq" id="WP_115880259.1">
    <property type="nucleotide sequence ID" value="NZ_QTTQ01000010.1"/>
</dbReference>
<proteinExistence type="predicted"/>
<gene>
    <name evidence="2" type="ORF">BX611_1800</name>
</gene>
<dbReference type="EMBL" id="QTTQ01000010">
    <property type="protein sequence ID" value="REE82254.1"/>
    <property type="molecule type" value="Genomic_DNA"/>
</dbReference>
<dbReference type="OrthoDB" id="54576at2"/>
<evidence type="ECO:0000313" key="3">
    <source>
        <dbReference type="Proteomes" id="UP000256429"/>
    </source>
</evidence>
<keyword evidence="3" id="KW-1185">Reference proteome</keyword>
<dbReference type="Proteomes" id="UP000256429">
    <property type="component" value="Unassembled WGS sequence"/>
</dbReference>
<dbReference type="Gene3D" id="3.10.450.50">
    <property type="match status" value="1"/>
</dbReference>
<evidence type="ECO:0000313" key="2">
    <source>
        <dbReference type="EMBL" id="REE82254.1"/>
    </source>
</evidence>
<feature type="domain" description="DUF4878" evidence="1">
    <location>
        <begin position="26"/>
        <end position="132"/>
    </location>
</feature>
<reference evidence="2 3" key="1">
    <citation type="submission" date="2018-08" db="EMBL/GenBank/DDBJ databases">
        <title>Genomic Encyclopedia of Type Strains, Phase III (KMG-III): the genomes of soil and plant-associated and newly described type strains.</title>
        <authorList>
            <person name="Whitman W."/>
        </authorList>
    </citation>
    <scope>NUCLEOTIDE SEQUENCE [LARGE SCALE GENOMIC DNA]</scope>
    <source>
        <strain evidence="2 3">325-5</strain>
    </source>
</reference>
<accession>A0A3D9RXC7</accession>
<protein>
    <submittedName>
        <fullName evidence="2">Uncharacterized protein DUF4878</fullName>
    </submittedName>
</protein>